<dbReference type="AlphaFoldDB" id="A0A917ZXJ1"/>
<dbReference type="EMBL" id="BMMS01000056">
    <property type="protein sequence ID" value="GGP00377.1"/>
    <property type="molecule type" value="Genomic_DNA"/>
</dbReference>
<feature type="chain" id="PRO_5038427562" description="Secreted protein" evidence="1">
    <location>
        <begin position="27"/>
        <end position="153"/>
    </location>
</feature>
<comment type="caution">
    <text evidence="2">The sequence shown here is derived from an EMBL/GenBank/DDBJ whole genome shotgun (WGS) entry which is preliminary data.</text>
</comment>
<reference evidence="2" key="1">
    <citation type="journal article" date="2014" name="Int. J. Syst. Evol. Microbiol.">
        <title>Complete genome sequence of Corynebacterium casei LMG S-19264T (=DSM 44701T), isolated from a smear-ripened cheese.</title>
        <authorList>
            <consortium name="US DOE Joint Genome Institute (JGI-PGF)"/>
            <person name="Walter F."/>
            <person name="Albersmeier A."/>
            <person name="Kalinowski J."/>
            <person name="Ruckert C."/>
        </authorList>
    </citation>
    <scope>NUCLEOTIDE SEQUENCE</scope>
    <source>
        <strain evidence="2">CGMCC 4.7201</strain>
    </source>
</reference>
<evidence type="ECO:0000313" key="2">
    <source>
        <dbReference type="EMBL" id="GGP00377.1"/>
    </source>
</evidence>
<keyword evidence="1" id="KW-0732">Signal</keyword>
<proteinExistence type="predicted"/>
<keyword evidence="3" id="KW-1185">Reference proteome</keyword>
<reference evidence="2" key="2">
    <citation type="submission" date="2020-09" db="EMBL/GenBank/DDBJ databases">
        <authorList>
            <person name="Sun Q."/>
            <person name="Zhou Y."/>
        </authorList>
    </citation>
    <scope>NUCLEOTIDE SEQUENCE</scope>
    <source>
        <strain evidence="2">CGMCC 4.7201</strain>
    </source>
</reference>
<accession>A0A917ZXJ1</accession>
<protein>
    <recommendedName>
        <fullName evidence="4">Secreted protein</fullName>
    </recommendedName>
</protein>
<evidence type="ECO:0000313" key="3">
    <source>
        <dbReference type="Proteomes" id="UP000641932"/>
    </source>
</evidence>
<dbReference type="Proteomes" id="UP000641932">
    <property type="component" value="Unassembled WGS sequence"/>
</dbReference>
<feature type="signal peptide" evidence="1">
    <location>
        <begin position="1"/>
        <end position="26"/>
    </location>
</feature>
<gene>
    <name evidence="2" type="ORF">GCM10012280_69010</name>
</gene>
<evidence type="ECO:0008006" key="4">
    <source>
        <dbReference type="Google" id="ProtNLM"/>
    </source>
</evidence>
<sequence>MTVRKFAELATICGVLVLGTVSAPYAATAQAHQIQASPAAKKMCEGKSYKSIAKKYYRGPYVYVLRCGNDSFGYRHLVKRKRWSKAFDKKMTDTFWRGTPNDAGGFSMYTDTCPPMEYFRIVYNAGAYHGNGVRPQGVITAYYIDLLSSKKRC</sequence>
<organism evidence="2 3">
    <name type="scientific">Wenjunlia tyrosinilytica</name>
    <dbReference type="NCBI Taxonomy" id="1544741"/>
    <lineage>
        <taxon>Bacteria</taxon>
        <taxon>Bacillati</taxon>
        <taxon>Actinomycetota</taxon>
        <taxon>Actinomycetes</taxon>
        <taxon>Kitasatosporales</taxon>
        <taxon>Streptomycetaceae</taxon>
        <taxon>Wenjunlia</taxon>
    </lineage>
</organism>
<name>A0A917ZXJ1_9ACTN</name>
<evidence type="ECO:0000256" key="1">
    <source>
        <dbReference type="SAM" id="SignalP"/>
    </source>
</evidence>
<dbReference type="RefSeq" id="WP_189135754.1">
    <property type="nucleotide sequence ID" value="NZ_BMMS01000056.1"/>
</dbReference>